<organism evidence="3 4">
    <name type="scientific">Stieleria bergensis</name>
    <dbReference type="NCBI Taxonomy" id="2528025"/>
    <lineage>
        <taxon>Bacteria</taxon>
        <taxon>Pseudomonadati</taxon>
        <taxon>Planctomycetota</taxon>
        <taxon>Planctomycetia</taxon>
        <taxon>Pirellulales</taxon>
        <taxon>Pirellulaceae</taxon>
        <taxon>Stieleria</taxon>
    </lineage>
</organism>
<dbReference type="InterPro" id="IPR010131">
    <property type="entry name" value="MdtP/NodT-like"/>
</dbReference>
<dbReference type="OrthoDB" id="234964at2"/>
<evidence type="ECO:0000313" key="4">
    <source>
        <dbReference type="Proteomes" id="UP000315003"/>
    </source>
</evidence>
<dbReference type="Pfam" id="PF02321">
    <property type="entry name" value="OEP"/>
    <property type="match status" value="1"/>
</dbReference>
<dbReference type="Proteomes" id="UP000315003">
    <property type="component" value="Chromosome"/>
</dbReference>
<dbReference type="SUPFAM" id="SSF56954">
    <property type="entry name" value="Outer membrane efflux proteins (OEP)"/>
    <property type="match status" value="1"/>
</dbReference>
<proteinExistence type="inferred from homology"/>
<feature type="compositionally biased region" description="Basic and acidic residues" evidence="2">
    <location>
        <begin position="171"/>
        <end position="183"/>
    </location>
</feature>
<feature type="compositionally biased region" description="Polar residues" evidence="2">
    <location>
        <begin position="109"/>
        <end position="123"/>
    </location>
</feature>
<evidence type="ECO:0000256" key="1">
    <source>
        <dbReference type="ARBA" id="ARBA00007613"/>
    </source>
</evidence>
<dbReference type="AlphaFoldDB" id="A0A517T0X6"/>
<evidence type="ECO:0000256" key="2">
    <source>
        <dbReference type="SAM" id="MobiDB-lite"/>
    </source>
</evidence>
<feature type="region of interest" description="Disordered" evidence="2">
    <location>
        <begin position="109"/>
        <end position="200"/>
    </location>
</feature>
<dbReference type="PANTHER" id="PTHR30203">
    <property type="entry name" value="OUTER MEMBRANE CATION EFFLUX PROTEIN"/>
    <property type="match status" value="1"/>
</dbReference>
<dbReference type="InterPro" id="IPR003423">
    <property type="entry name" value="OMP_efflux"/>
</dbReference>
<dbReference type="GO" id="GO:0015562">
    <property type="term" value="F:efflux transmembrane transporter activity"/>
    <property type="evidence" value="ECO:0007669"/>
    <property type="project" value="InterPro"/>
</dbReference>
<name>A0A517T0X6_9BACT</name>
<accession>A0A517T0X6</accession>
<reference evidence="3 4" key="1">
    <citation type="submission" date="2019-02" db="EMBL/GenBank/DDBJ databases">
        <title>Deep-cultivation of Planctomycetes and their phenomic and genomic characterization uncovers novel biology.</title>
        <authorList>
            <person name="Wiegand S."/>
            <person name="Jogler M."/>
            <person name="Boedeker C."/>
            <person name="Pinto D."/>
            <person name="Vollmers J."/>
            <person name="Rivas-Marin E."/>
            <person name="Kohn T."/>
            <person name="Peeters S.H."/>
            <person name="Heuer A."/>
            <person name="Rast P."/>
            <person name="Oberbeckmann S."/>
            <person name="Bunk B."/>
            <person name="Jeske O."/>
            <person name="Meyerdierks A."/>
            <person name="Storesund J.E."/>
            <person name="Kallscheuer N."/>
            <person name="Luecker S."/>
            <person name="Lage O.M."/>
            <person name="Pohl T."/>
            <person name="Merkel B.J."/>
            <person name="Hornburger P."/>
            <person name="Mueller R.-W."/>
            <person name="Bruemmer F."/>
            <person name="Labrenz M."/>
            <person name="Spormann A.M."/>
            <person name="Op den Camp H."/>
            <person name="Overmann J."/>
            <person name="Amann R."/>
            <person name="Jetten M.S.M."/>
            <person name="Mascher T."/>
            <person name="Medema M.H."/>
            <person name="Devos D.P."/>
            <person name="Kaster A.-K."/>
            <person name="Ovreas L."/>
            <person name="Rohde M."/>
            <person name="Galperin M.Y."/>
            <person name="Jogler C."/>
        </authorList>
    </citation>
    <scope>NUCLEOTIDE SEQUENCE [LARGE SCALE GENOMIC DNA]</scope>
    <source>
        <strain evidence="3 4">SV_7m_r</strain>
    </source>
</reference>
<evidence type="ECO:0000313" key="3">
    <source>
        <dbReference type="EMBL" id="QDT62012.1"/>
    </source>
</evidence>
<dbReference type="EMBL" id="CP036272">
    <property type="protein sequence ID" value="QDT62012.1"/>
    <property type="molecule type" value="Genomic_DNA"/>
</dbReference>
<keyword evidence="4" id="KW-1185">Reference proteome</keyword>
<protein>
    <submittedName>
        <fullName evidence="3">Outer membrane efflux protein</fullName>
    </submittedName>
</protein>
<gene>
    <name evidence="3" type="ORF">SV7mr_45530</name>
</gene>
<dbReference type="PANTHER" id="PTHR30203:SF33">
    <property type="entry name" value="BLR4455 PROTEIN"/>
    <property type="match status" value="1"/>
</dbReference>
<dbReference type="Gene3D" id="1.20.1600.10">
    <property type="entry name" value="Outer membrane efflux proteins (OEP)"/>
    <property type="match status" value="1"/>
</dbReference>
<sequence>MPNVMDVTNLTKQGSGPVERSVMDRRLPAKSCWRWSRTSIALLLSSFAVMTSAQEPAQLDSLIDSKRSAQNPSGPRWIPVTIAKPSELAAPQTVASPLVSTPVELIPQTVRQAAPSQRSSSTDQTDRQSRSTLLLEPVLIEPLGGTTASLPKPASVNQRSATDATLAAHQTTREAEQELERTKRSPKRGPFGARGNILVNQPIANPPITSAVHRLSKPDPYETLPMVTPRGSAQRHLDSVRGRVAQWHLSDQNFNELHKPVKLSPAAAPTDVRAWWDEEINRPIGFSDQQLLVDVGSLTVSALSNSPRIQSILDEPKIQQSAVTIADAEFDSRLFLETQFADGNDPVGNQLTTGNADRRFRNEEFTASAALQRRLRNGGNFEMLQRGGFQENNSEFLLPNPQGTTRLELNYSQPLLQGRGEQVNRYQVLIAQFRAYQAGSEARLELEDHLREVTSAYWNLYRYRARYLQQRKLVGKTIDLYEVIKSRQAFDAGKRQLIRAKAEVARRQAGLVRAASRIQDAQSRLRMLVGYSGIPTTAPVEWTTSELPNTQPFEVDLKQSVYEALEHRGDISAVLQEIQEVSARVGLARNQVLPQLDLLLGTYVAGLEEGRDTWGALENQFSDGRPGYSVALTYELPIGNRAARSRLNRSRWELHQVMETFKQTTESAITEVELAARETNTAYQDLVEKKLAVDAMQAEVDYLTQRYQELPAQEDSLVSLVDSLLDAQDRLAAAESEFLESQIAYAMSWVNLRKATGTLLRFEEHAAHEAQPFVKSSTTEDETPPRAAAIENSRGF</sequence>
<feature type="region of interest" description="Disordered" evidence="2">
    <location>
        <begin position="771"/>
        <end position="796"/>
    </location>
</feature>
<dbReference type="RefSeq" id="WP_145276479.1">
    <property type="nucleotide sequence ID" value="NZ_CP036272.1"/>
</dbReference>
<comment type="similarity">
    <text evidence="1">Belongs to the outer membrane factor (OMF) (TC 1.B.17) family.</text>
</comment>